<dbReference type="GeneID" id="20342364"/>
<feature type="compositionally biased region" description="Low complexity" evidence="1">
    <location>
        <begin position="202"/>
        <end position="212"/>
    </location>
</feature>
<accession>J3NKW5</accession>
<evidence type="ECO:0000256" key="1">
    <source>
        <dbReference type="SAM" id="MobiDB-lite"/>
    </source>
</evidence>
<evidence type="ECO:0000313" key="4">
    <source>
        <dbReference type="Proteomes" id="UP000006039"/>
    </source>
</evidence>
<feature type="compositionally biased region" description="Pro residues" evidence="1">
    <location>
        <begin position="56"/>
        <end position="73"/>
    </location>
</feature>
<keyword evidence="4" id="KW-1185">Reference proteome</keyword>
<reference evidence="2" key="2">
    <citation type="submission" date="2010-07" db="EMBL/GenBank/DDBJ databases">
        <authorList>
            <consortium name="The Broad Institute Genome Sequencing Platform"/>
            <consortium name="Broad Institute Genome Sequencing Center for Infectious Disease"/>
            <person name="Ma L.-J."/>
            <person name="Dead R."/>
            <person name="Young S."/>
            <person name="Zeng Q."/>
            <person name="Koehrsen M."/>
            <person name="Alvarado L."/>
            <person name="Berlin A."/>
            <person name="Chapman S.B."/>
            <person name="Chen Z."/>
            <person name="Freedman E."/>
            <person name="Gellesch M."/>
            <person name="Goldberg J."/>
            <person name="Griggs A."/>
            <person name="Gujja S."/>
            <person name="Heilman E.R."/>
            <person name="Heiman D."/>
            <person name="Hepburn T."/>
            <person name="Howarth C."/>
            <person name="Jen D."/>
            <person name="Larson L."/>
            <person name="Mehta T."/>
            <person name="Neiman D."/>
            <person name="Pearson M."/>
            <person name="Roberts A."/>
            <person name="Saif S."/>
            <person name="Shea T."/>
            <person name="Shenoy N."/>
            <person name="Sisk P."/>
            <person name="Stolte C."/>
            <person name="Sykes S."/>
            <person name="Walk T."/>
            <person name="White J."/>
            <person name="Yandava C."/>
            <person name="Haas B."/>
            <person name="Nusbaum C."/>
            <person name="Birren B."/>
        </authorList>
    </citation>
    <scope>NUCLEOTIDE SEQUENCE</scope>
    <source>
        <strain evidence="2">R3-111a-1</strain>
    </source>
</reference>
<dbReference type="HOGENOM" id="CLU_816559_0_0_1"/>
<feature type="compositionally biased region" description="Pro residues" evidence="1">
    <location>
        <begin position="151"/>
        <end position="179"/>
    </location>
</feature>
<organism evidence="2">
    <name type="scientific">Gaeumannomyces tritici (strain R3-111a-1)</name>
    <name type="common">Wheat and barley take-all root rot fungus</name>
    <name type="synonym">Gaeumannomyces graminis var. tritici</name>
    <dbReference type="NCBI Taxonomy" id="644352"/>
    <lineage>
        <taxon>Eukaryota</taxon>
        <taxon>Fungi</taxon>
        <taxon>Dikarya</taxon>
        <taxon>Ascomycota</taxon>
        <taxon>Pezizomycotina</taxon>
        <taxon>Sordariomycetes</taxon>
        <taxon>Sordariomycetidae</taxon>
        <taxon>Magnaporthales</taxon>
        <taxon>Magnaporthaceae</taxon>
        <taxon>Gaeumannomyces</taxon>
    </lineage>
</organism>
<sequence>MQLPGGRNMNQVIRAYETMFQVQAQQPPIPVPHLKRKSIDDLNEPMPKRLAISPVEQPPPTLHAPQPLPPPSAAPFNLPRNIQPRPAPNGYPTLAPIVASPPIVSPAGSGRKRGRPSKADKEARANASSGYVPVAPMPSQASQPAFQASPAPAPTSVPSPPEQNPVAPPPLPPPPPAGQPPYQATVGSYGAPRGGAGGGRGRSPAAGASVGSEEGSKSGLVRWRPITSPSDYPAMDKRGSRAVSDSAAQRALPREAKNVERSERSPSVSNLISAPEPEMDYSTARAAAASRYTAATGHKLYAVSSGPGGGGGGGGGGDGGQTKPAVERLKHENNGHNLNAHAPVSNPA</sequence>
<reference evidence="4" key="1">
    <citation type="submission" date="2010-07" db="EMBL/GenBank/DDBJ databases">
        <title>The genome sequence of Gaeumannomyces graminis var. tritici strain R3-111a-1.</title>
        <authorList>
            <consortium name="The Broad Institute Genome Sequencing Platform"/>
            <person name="Ma L.-J."/>
            <person name="Dead R."/>
            <person name="Young S."/>
            <person name="Zeng Q."/>
            <person name="Koehrsen M."/>
            <person name="Alvarado L."/>
            <person name="Berlin A."/>
            <person name="Chapman S.B."/>
            <person name="Chen Z."/>
            <person name="Freedman E."/>
            <person name="Gellesch M."/>
            <person name="Goldberg J."/>
            <person name="Griggs A."/>
            <person name="Gujja S."/>
            <person name="Heilman E.R."/>
            <person name="Heiman D."/>
            <person name="Hepburn T."/>
            <person name="Howarth C."/>
            <person name="Jen D."/>
            <person name="Larson L."/>
            <person name="Mehta T."/>
            <person name="Neiman D."/>
            <person name="Pearson M."/>
            <person name="Roberts A."/>
            <person name="Saif S."/>
            <person name="Shea T."/>
            <person name="Shenoy N."/>
            <person name="Sisk P."/>
            <person name="Stolte C."/>
            <person name="Sykes S."/>
            <person name="Walk T."/>
            <person name="White J."/>
            <person name="Yandava C."/>
            <person name="Haas B."/>
            <person name="Nusbaum C."/>
            <person name="Birren B."/>
        </authorList>
    </citation>
    <scope>NUCLEOTIDE SEQUENCE [LARGE SCALE GENOMIC DNA]</scope>
    <source>
        <strain evidence="4">R3-111a-1</strain>
    </source>
</reference>
<evidence type="ECO:0000313" key="3">
    <source>
        <dbReference type="EnsemblFungi" id="EJT81932"/>
    </source>
</evidence>
<dbReference type="OrthoDB" id="5371646at2759"/>
<feature type="compositionally biased region" description="Basic and acidic residues" evidence="1">
    <location>
        <begin position="252"/>
        <end position="264"/>
    </location>
</feature>
<dbReference type="eggNOG" id="ENOG502R96S">
    <property type="taxonomic scope" value="Eukaryota"/>
</dbReference>
<dbReference type="EnsemblFungi" id="EJT81932">
    <property type="protein sequence ID" value="EJT81932"/>
    <property type="gene ID" value="GGTG_01906"/>
</dbReference>
<dbReference type="EMBL" id="GL385395">
    <property type="protein sequence ID" value="EJT81932.1"/>
    <property type="molecule type" value="Genomic_DNA"/>
</dbReference>
<dbReference type="STRING" id="644352.J3NKW5"/>
<dbReference type="AlphaFoldDB" id="J3NKW5"/>
<feature type="compositionally biased region" description="Low complexity" evidence="1">
    <location>
        <begin position="180"/>
        <end position="191"/>
    </location>
</feature>
<reference evidence="2" key="3">
    <citation type="submission" date="2010-09" db="EMBL/GenBank/DDBJ databases">
        <title>Annotation of Gaeumannomyces graminis var. tritici R3-111a-1.</title>
        <authorList>
            <consortium name="The Broad Institute Genome Sequencing Platform"/>
            <person name="Ma L.-J."/>
            <person name="Dead R."/>
            <person name="Young S.K."/>
            <person name="Zeng Q."/>
            <person name="Gargeya S."/>
            <person name="Fitzgerald M."/>
            <person name="Haas B."/>
            <person name="Abouelleil A."/>
            <person name="Alvarado L."/>
            <person name="Arachchi H.M."/>
            <person name="Berlin A."/>
            <person name="Brown A."/>
            <person name="Chapman S.B."/>
            <person name="Chen Z."/>
            <person name="Dunbar C."/>
            <person name="Freedman E."/>
            <person name="Gearin G."/>
            <person name="Gellesch M."/>
            <person name="Goldberg J."/>
            <person name="Griggs A."/>
            <person name="Gujja S."/>
            <person name="Heiman D."/>
            <person name="Howarth C."/>
            <person name="Larson L."/>
            <person name="Lui A."/>
            <person name="MacDonald P.J.P."/>
            <person name="Mehta T."/>
            <person name="Montmayeur A."/>
            <person name="Murphy C."/>
            <person name="Neiman D."/>
            <person name="Pearson M."/>
            <person name="Priest M."/>
            <person name="Roberts A."/>
            <person name="Saif S."/>
            <person name="Shea T."/>
            <person name="Shenoy N."/>
            <person name="Sisk P."/>
            <person name="Stolte C."/>
            <person name="Sykes S."/>
            <person name="Yandava C."/>
            <person name="Wortman J."/>
            <person name="Nusbaum C."/>
            <person name="Birren B."/>
        </authorList>
    </citation>
    <scope>NUCLEOTIDE SEQUENCE</scope>
    <source>
        <strain evidence="2">R3-111a-1</strain>
    </source>
</reference>
<proteinExistence type="predicted"/>
<feature type="compositionally biased region" description="Gly residues" evidence="1">
    <location>
        <begin position="192"/>
        <end position="201"/>
    </location>
</feature>
<dbReference type="VEuPathDB" id="FungiDB:GGTG_01906"/>
<feature type="compositionally biased region" description="Basic and acidic residues" evidence="1">
    <location>
        <begin position="325"/>
        <end position="334"/>
    </location>
</feature>
<feature type="compositionally biased region" description="Low complexity" evidence="1">
    <location>
        <begin position="137"/>
        <end position="150"/>
    </location>
</feature>
<protein>
    <submittedName>
        <fullName evidence="2 3">Uncharacterized protein</fullName>
    </submittedName>
</protein>
<feature type="region of interest" description="Disordered" evidence="1">
    <location>
        <begin position="303"/>
        <end position="348"/>
    </location>
</feature>
<dbReference type="Proteomes" id="UP000006039">
    <property type="component" value="Unassembled WGS sequence"/>
</dbReference>
<reference evidence="3" key="4">
    <citation type="journal article" date="2015" name="G3 (Bethesda)">
        <title>Genome sequences of three phytopathogenic species of the Magnaporthaceae family of fungi.</title>
        <authorList>
            <person name="Okagaki L.H."/>
            <person name="Nunes C.C."/>
            <person name="Sailsbery J."/>
            <person name="Clay B."/>
            <person name="Brown D."/>
            <person name="John T."/>
            <person name="Oh Y."/>
            <person name="Young N."/>
            <person name="Fitzgerald M."/>
            <person name="Haas B.J."/>
            <person name="Zeng Q."/>
            <person name="Young S."/>
            <person name="Adiconis X."/>
            <person name="Fan L."/>
            <person name="Levin J.Z."/>
            <person name="Mitchell T.K."/>
            <person name="Okubara P.A."/>
            <person name="Farman M.L."/>
            <person name="Kohn L.M."/>
            <person name="Birren B."/>
            <person name="Ma L.-J."/>
            <person name="Dean R.A."/>
        </authorList>
    </citation>
    <scope>NUCLEOTIDE SEQUENCE</scope>
    <source>
        <strain evidence="3">R3-111a-1</strain>
    </source>
</reference>
<feature type="region of interest" description="Disordered" evidence="1">
    <location>
        <begin position="51"/>
        <end position="276"/>
    </location>
</feature>
<feature type="compositionally biased region" description="Gly residues" evidence="1">
    <location>
        <begin position="306"/>
        <end position="320"/>
    </location>
</feature>
<name>J3NKW5_GAET3</name>
<gene>
    <name evidence="3" type="primary">20342364</name>
    <name evidence="2" type="ORF">GGTG_01906</name>
</gene>
<dbReference type="RefSeq" id="XP_009217941.1">
    <property type="nucleotide sequence ID" value="XM_009219677.1"/>
</dbReference>
<reference evidence="3" key="5">
    <citation type="submission" date="2018-04" db="UniProtKB">
        <authorList>
            <consortium name="EnsemblFungi"/>
        </authorList>
    </citation>
    <scope>IDENTIFICATION</scope>
    <source>
        <strain evidence="3">R3-111a-1</strain>
    </source>
</reference>
<evidence type="ECO:0000313" key="2">
    <source>
        <dbReference type="EMBL" id="EJT81932.1"/>
    </source>
</evidence>